<protein>
    <submittedName>
        <fullName evidence="2">Uncharacterized protein</fullName>
    </submittedName>
</protein>
<name>A0A4C1Z4F7_EUMVA</name>
<sequence length="83" mass="9218">MDNCLYDYEEYKRGLRMVELFVKCLLCADHQVVHTPSACELLRTVKPSGGWLGAAGAPPPSQHFHNNAKGLTSQETRMHTSSS</sequence>
<evidence type="ECO:0000256" key="1">
    <source>
        <dbReference type="SAM" id="MobiDB-lite"/>
    </source>
</evidence>
<keyword evidence="3" id="KW-1185">Reference proteome</keyword>
<proteinExistence type="predicted"/>
<dbReference type="Proteomes" id="UP000299102">
    <property type="component" value="Unassembled WGS sequence"/>
</dbReference>
<feature type="region of interest" description="Disordered" evidence="1">
    <location>
        <begin position="57"/>
        <end position="83"/>
    </location>
</feature>
<dbReference type="EMBL" id="BGZK01001540">
    <property type="protein sequence ID" value="GBP81964.1"/>
    <property type="molecule type" value="Genomic_DNA"/>
</dbReference>
<evidence type="ECO:0000313" key="2">
    <source>
        <dbReference type="EMBL" id="GBP81964.1"/>
    </source>
</evidence>
<reference evidence="2 3" key="1">
    <citation type="journal article" date="2019" name="Commun. Biol.">
        <title>The bagworm genome reveals a unique fibroin gene that provides high tensile strength.</title>
        <authorList>
            <person name="Kono N."/>
            <person name="Nakamura H."/>
            <person name="Ohtoshi R."/>
            <person name="Tomita M."/>
            <person name="Numata K."/>
            <person name="Arakawa K."/>
        </authorList>
    </citation>
    <scope>NUCLEOTIDE SEQUENCE [LARGE SCALE GENOMIC DNA]</scope>
</reference>
<gene>
    <name evidence="2" type="ORF">EVAR_62784_1</name>
</gene>
<evidence type="ECO:0000313" key="3">
    <source>
        <dbReference type="Proteomes" id="UP000299102"/>
    </source>
</evidence>
<feature type="compositionally biased region" description="Polar residues" evidence="1">
    <location>
        <begin position="63"/>
        <end position="83"/>
    </location>
</feature>
<organism evidence="2 3">
    <name type="scientific">Eumeta variegata</name>
    <name type="common">Bagworm moth</name>
    <name type="synonym">Eumeta japonica</name>
    <dbReference type="NCBI Taxonomy" id="151549"/>
    <lineage>
        <taxon>Eukaryota</taxon>
        <taxon>Metazoa</taxon>
        <taxon>Ecdysozoa</taxon>
        <taxon>Arthropoda</taxon>
        <taxon>Hexapoda</taxon>
        <taxon>Insecta</taxon>
        <taxon>Pterygota</taxon>
        <taxon>Neoptera</taxon>
        <taxon>Endopterygota</taxon>
        <taxon>Lepidoptera</taxon>
        <taxon>Glossata</taxon>
        <taxon>Ditrysia</taxon>
        <taxon>Tineoidea</taxon>
        <taxon>Psychidae</taxon>
        <taxon>Oiketicinae</taxon>
        <taxon>Eumeta</taxon>
    </lineage>
</organism>
<dbReference type="AlphaFoldDB" id="A0A4C1Z4F7"/>
<accession>A0A4C1Z4F7</accession>
<comment type="caution">
    <text evidence="2">The sequence shown here is derived from an EMBL/GenBank/DDBJ whole genome shotgun (WGS) entry which is preliminary data.</text>
</comment>